<dbReference type="Gene3D" id="3.50.4.10">
    <property type="entry name" value="Hepatocyte Growth Factor"/>
    <property type="match status" value="1"/>
</dbReference>
<evidence type="ECO:0000256" key="7">
    <source>
        <dbReference type="SAM" id="SignalP"/>
    </source>
</evidence>
<keyword evidence="4" id="KW-0812">Transmembrane</keyword>
<evidence type="ECO:0000256" key="5">
    <source>
        <dbReference type="ARBA" id="ARBA00022989"/>
    </source>
</evidence>
<name>A0A250X1Q4_9CHLO</name>
<evidence type="ECO:0000313" key="10">
    <source>
        <dbReference type="Proteomes" id="UP000232323"/>
    </source>
</evidence>
<dbReference type="InterPro" id="IPR056508">
    <property type="entry name" value="HPAT-like"/>
</dbReference>
<dbReference type="GO" id="GO:0016757">
    <property type="term" value="F:glycosyltransferase activity"/>
    <property type="evidence" value="ECO:0007669"/>
    <property type="project" value="UniProtKB-KW"/>
</dbReference>
<sequence length="580" mass="65799">MSKNITLFASAAALISAITVCSLYELHKISTTHADIDNSKHRFATDFGLVKKALKKAWRSVGSDEAANTAPPAIKLGQCILYNHTDLWGNALVDGRHNKLPTAGACCKHCSDYNNGLRNDEPPCNVWVWCGDEQLCKEQLHECWLKRLPYAQIIAPRSISVEVDGRPVAWTSGTLSKDLDLTEVMHTWRLKALVKAKNMSHTWRKGGLGGATPPIDPAAIVDSSLKKLKAGVKEPQLYHTVTSVQGAYNQWQTRIHYYHFLKMKSKCRKEGFCEMGGFTRLLHSGSPDNIMEEIPTVVVDPMPPSLLKHDDYVVLNRPYAFVEWVKIASFPERYVLMSEPDHIFLRPLPNFMRGDKPAAFNFGYMNPVETNCMRIIKRLLQLESDLEVEKVFPIGNSPTYLTFEDMKRVMPIFLNYSMIVYQDADAKKEWGWVQEMYAFAMSMYVAGLRDIDLIPHLIAQPPFDSDYELTPGRPFYILHYTYGLDFNETSGKVLMDKVGSWHFDKREHDPKPIPRGMRYPAVNVNFDLGRELVRSLNEATDAIPCWNQYYESSGGVANKDCGEKPPPTESGFRYLIDDPA</sequence>
<evidence type="ECO:0000313" key="9">
    <source>
        <dbReference type="EMBL" id="GAX76986.1"/>
    </source>
</evidence>
<evidence type="ECO:0000259" key="8">
    <source>
        <dbReference type="Pfam" id="PF23452"/>
    </source>
</evidence>
<reference evidence="9 10" key="1">
    <citation type="submission" date="2017-08" db="EMBL/GenBank/DDBJ databases">
        <title>Acidophilic green algal genome provides insights into adaptation to an acidic environment.</title>
        <authorList>
            <person name="Hirooka S."/>
            <person name="Hirose Y."/>
            <person name="Kanesaki Y."/>
            <person name="Higuchi S."/>
            <person name="Fujiwara T."/>
            <person name="Onuma R."/>
            <person name="Era A."/>
            <person name="Ohbayashi R."/>
            <person name="Uzuka A."/>
            <person name="Nozaki H."/>
            <person name="Yoshikawa H."/>
            <person name="Miyagishima S.Y."/>
        </authorList>
    </citation>
    <scope>NUCLEOTIDE SEQUENCE [LARGE SCALE GENOMIC DNA]</scope>
    <source>
        <strain evidence="9 10">NIES-2499</strain>
    </source>
</reference>
<feature type="domain" description="Hydroxyproline O-arabinosyltransferase-like" evidence="8">
    <location>
        <begin position="238"/>
        <end position="547"/>
    </location>
</feature>
<keyword evidence="7" id="KW-0732">Signal</keyword>
<dbReference type="STRING" id="1157962.A0A250X1Q4"/>
<comment type="caution">
    <text evidence="9">The sequence shown here is derived from an EMBL/GenBank/DDBJ whole genome shotgun (WGS) entry which is preliminary data.</text>
</comment>
<dbReference type="EMBL" id="BEGY01000021">
    <property type="protein sequence ID" value="GAX76986.1"/>
    <property type="molecule type" value="Genomic_DNA"/>
</dbReference>
<keyword evidence="5" id="KW-1133">Transmembrane helix</keyword>
<evidence type="ECO:0000256" key="2">
    <source>
        <dbReference type="ARBA" id="ARBA00022676"/>
    </source>
</evidence>
<organism evidence="9 10">
    <name type="scientific">Chlamydomonas eustigma</name>
    <dbReference type="NCBI Taxonomy" id="1157962"/>
    <lineage>
        <taxon>Eukaryota</taxon>
        <taxon>Viridiplantae</taxon>
        <taxon>Chlorophyta</taxon>
        <taxon>core chlorophytes</taxon>
        <taxon>Chlorophyceae</taxon>
        <taxon>CS clade</taxon>
        <taxon>Chlamydomonadales</taxon>
        <taxon>Chlamydomonadaceae</taxon>
        <taxon>Chlamydomonas</taxon>
    </lineage>
</organism>
<evidence type="ECO:0000256" key="3">
    <source>
        <dbReference type="ARBA" id="ARBA00022679"/>
    </source>
</evidence>
<feature type="chain" id="PRO_5012264722" description="Hydroxyproline O-arabinosyltransferase-like domain-containing protein" evidence="7">
    <location>
        <begin position="18"/>
        <end position="580"/>
    </location>
</feature>
<dbReference type="Proteomes" id="UP000232323">
    <property type="component" value="Unassembled WGS sequence"/>
</dbReference>
<comment type="subcellular location">
    <subcellularLocation>
        <location evidence="1">Membrane</location>
        <topology evidence="1">Single-pass membrane protein</topology>
    </subcellularLocation>
</comment>
<proteinExistence type="predicted"/>
<dbReference type="AlphaFoldDB" id="A0A250X1Q4"/>
<keyword evidence="10" id="KW-1185">Reference proteome</keyword>
<keyword evidence="2" id="KW-0328">Glycosyltransferase</keyword>
<feature type="signal peptide" evidence="7">
    <location>
        <begin position="1"/>
        <end position="17"/>
    </location>
</feature>
<evidence type="ECO:0000256" key="4">
    <source>
        <dbReference type="ARBA" id="ARBA00022692"/>
    </source>
</evidence>
<evidence type="ECO:0000256" key="1">
    <source>
        <dbReference type="ARBA" id="ARBA00004167"/>
    </source>
</evidence>
<dbReference type="OrthoDB" id="10259977at2759"/>
<dbReference type="Pfam" id="PF23452">
    <property type="entry name" value="HPAT"/>
    <property type="match status" value="1"/>
</dbReference>
<evidence type="ECO:0000256" key="6">
    <source>
        <dbReference type="ARBA" id="ARBA00023136"/>
    </source>
</evidence>
<keyword evidence="6" id="KW-0472">Membrane</keyword>
<accession>A0A250X1Q4</accession>
<protein>
    <recommendedName>
        <fullName evidence="8">Hydroxyproline O-arabinosyltransferase-like domain-containing protein</fullName>
    </recommendedName>
</protein>
<dbReference type="PANTHER" id="PTHR31485:SF4">
    <property type="entry name" value="HYDROXYPROLINE O-ARABINOSYLTRANSFERASE RDN1"/>
    <property type="match status" value="1"/>
</dbReference>
<keyword evidence="3" id="KW-0808">Transferase</keyword>
<dbReference type="PANTHER" id="PTHR31485">
    <property type="entry name" value="PEPTIDYL SERINE ALPHA-GALACTOSYLTRANSFERASE"/>
    <property type="match status" value="1"/>
</dbReference>
<gene>
    <name evidence="9" type="ORF">CEUSTIGMA_g4433.t1</name>
</gene>
<dbReference type="InterPro" id="IPR044845">
    <property type="entry name" value="HPAT/SRGT1-like"/>
</dbReference>
<dbReference type="GO" id="GO:0016020">
    <property type="term" value="C:membrane"/>
    <property type="evidence" value="ECO:0007669"/>
    <property type="project" value="UniProtKB-SubCell"/>
</dbReference>